<keyword evidence="3" id="KW-0255">Endonuclease</keyword>
<dbReference type="EMBL" id="FXYF01000022">
    <property type="protein sequence ID" value="SMX50368.1"/>
    <property type="molecule type" value="Genomic_DNA"/>
</dbReference>
<dbReference type="Gene3D" id="3.60.10.10">
    <property type="entry name" value="Endonuclease/exonuclease/phosphatase"/>
    <property type="match status" value="1"/>
</dbReference>
<dbReference type="InterPro" id="IPR036691">
    <property type="entry name" value="Endo/exonu/phosph_ase_sf"/>
</dbReference>
<keyword evidence="1" id="KW-0472">Membrane</keyword>
<keyword evidence="1" id="KW-0812">Transmembrane</keyword>
<feature type="domain" description="Endonuclease/exonuclease/phosphatase" evidence="2">
    <location>
        <begin position="93"/>
        <end position="281"/>
    </location>
</feature>
<accession>A0A238L5V7</accession>
<reference evidence="3 4" key="1">
    <citation type="submission" date="2017-05" db="EMBL/GenBank/DDBJ databases">
        <authorList>
            <person name="Song R."/>
            <person name="Chenine A.L."/>
            <person name="Ruprecht R.M."/>
        </authorList>
    </citation>
    <scope>NUCLEOTIDE SEQUENCE [LARGE SCALE GENOMIC DNA]</scope>
    <source>
        <strain evidence="3 4">CECT 8898</strain>
    </source>
</reference>
<evidence type="ECO:0000259" key="2">
    <source>
        <dbReference type="Pfam" id="PF03372"/>
    </source>
</evidence>
<dbReference type="Pfam" id="PF03372">
    <property type="entry name" value="Exo_endo_phos"/>
    <property type="match status" value="1"/>
</dbReference>
<organism evidence="3 4">
    <name type="scientific">Maliponia aquimaris</name>
    <dbReference type="NCBI Taxonomy" id="1673631"/>
    <lineage>
        <taxon>Bacteria</taxon>
        <taxon>Pseudomonadati</taxon>
        <taxon>Pseudomonadota</taxon>
        <taxon>Alphaproteobacteria</taxon>
        <taxon>Rhodobacterales</taxon>
        <taxon>Paracoccaceae</taxon>
        <taxon>Maliponia</taxon>
    </lineage>
</organism>
<proteinExistence type="predicted"/>
<evidence type="ECO:0000256" key="1">
    <source>
        <dbReference type="SAM" id="Phobius"/>
    </source>
</evidence>
<dbReference type="GO" id="GO:0004527">
    <property type="term" value="F:exonuclease activity"/>
    <property type="evidence" value="ECO:0007669"/>
    <property type="project" value="UniProtKB-KW"/>
</dbReference>
<feature type="transmembrane region" description="Helical" evidence="1">
    <location>
        <begin position="35"/>
        <end position="55"/>
    </location>
</feature>
<keyword evidence="3" id="KW-0378">Hydrolase</keyword>
<protein>
    <submittedName>
        <fullName evidence="3">Endonuclease/Exonuclease/phosphatase family protein</fullName>
    </submittedName>
</protein>
<sequence length="293" mass="31122">MVSGLDRLVKSVAAGLALLALASWAGPLHPAADALAVLRVPLLVLAALAVIWTSWPRRLRWPVAGLCLLALGQVGGMKLYAPAPGPFVVYQKNLWGGNPQAEAMAAEITAQAPDVVTLQEVSTRNRHLLDLLRPGYPHQYLCAGVAVLSRHPVVQGETLCVKGGGLAGLRVSLPEGPVWVLSVHLFWPWPHDQRPQAERIEALVTGLPGPVVLAGDFNMTPWGSDVRRLVRATGVRRAGPMFPTFWLRPSGLPLAVPLPLDQVYATGGGAARVRPLLGSDHAGVLAGVFLDAD</sequence>
<keyword evidence="3" id="KW-0269">Exonuclease</keyword>
<dbReference type="Proteomes" id="UP000207598">
    <property type="component" value="Unassembled WGS sequence"/>
</dbReference>
<dbReference type="AlphaFoldDB" id="A0A238L5V7"/>
<gene>
    <name evidence="3" type="ORF">MAA8898_04745</name>
</gene>
<evidence type="ECO:0000313" key="4">
    <source>
        <dbReference type="Proteomes" id="UP000207598"/>
    </source>
</evidence>
<dbReference type="InterPro" id="IPR005135">
    <property type="entry name" value="Endo/exonuclease/phosphatase"/>
</dbReference>
<keyword evidence="1" id="KW-1133">Transmembrane helix</keyword>
<keyword evidence="4" id="KW-1185">Reference proteome</keyword>
<evidence type="ECO:0000313" key="3">
    <source>
        <dbReference type="EMBL" id="SMX50368.1"/>
    </source>
</evidence>
<dbReference type="GO" id="GO:0004519">
    <property type="term" value="F:endonuclease activity"/>
    <property type="evidence" value="ECO:0007669"/>
    <property type="project" value="UniProtKB-KW"/>
</dbReference>
<keyword evidence="3" id="KW-0540">Nuclease</keyword>
<name>A0A238L5V7_9RHOB</name>
<dbReference type="SUPFAM" id="SSF56219">
    <property type="entry name" value="DNase I-like"/>
    <property type="match status" value="1"/>
</dbReference>